<dbReference type="PANTHER" id="PTHR21859:SF55">
    <property type="entry name" value="SPERMATOGENESIS-ASSOCIATED PROTEIN 31A1-RELATED"/>
    <property type="match status" value="1"/>
</dbReference>
<gene>
    <name evidence="13" type="primary">LOC103663317</name>
</gene>
<feature type="region of interest" description="Disordered" evidence="9">
    <location>
        <begin position="615"/>
        <end position="635"/>
    </location>
</feature>
<keyword evidence="5" id="KW-1133">Transmembrane helix</keyword>
<dbReference type="InterPro" id="IPR027970">
    <property type="entry name" value="SPATA31-like"/>
</dbReference>
<feature type="region of interest" description="Disordered" evidence="9">
    <location>
        <begin position="114"/>
        <end position="148"/>
    </location>
</feature>
<keyword evidence="12" id="KW-1185">Reference proteome</keyword>
<feature type="compositionally biased region" description="Low complexity" evidence="9">
    <location>
        <begin position="1299"/>
        <end position="1313"/>
    </location>
</feature>
<evidence type="ECO:0000313" key="12">
    <source>
        <dbReference type="Proteomes" id="UP000261680"/>
    </source>
</evidence>
<feature type="region of interest" description="Disordered" evidence="9">
    <location>
        <begin position="990"/>
        <end position="1020"/>
    </location>
</feature>
<feature type="domain" description="SPATA31" evidence="10">
    <location>
        <begin position="564"/>
        <end position="804"/>
    </location>
</feature>
<evidence type="ECO:0000256" key="1">
    <source>
        <dbReference type="ARBA" id="ARBA00004167"/>
    </source>
</evidence>
<protein>
    <submittedName>
        <fullName evidence="13">Spermatogenesis-associated protein 31A6-like</fullName>
    </submittedName>
</protein>
<evidence type="ECO:0000259" key="11">
    <source>
        <dbReference type="Pfam" id="PF15371"/>
    </source>
</evidence>
<feature type="region of interest" description="Disordered" evidence="9">
    <location>
        <begin position="1299"/>
        <end position="1325"/>
    </location>
</feature>
<feature type="compositionally biased region" description="Pro residues" evidence="9">
    <location>
        <begin position="250"/>
        <end position="261"/>
    </location>
</feature>
<dbReference type="GO" id="GO:0007283">
    <property type="term" value="P:spermatogenesis"/>
    <property type="evidence" value="ECO:0007669"/>
    <property type="project" value="UniProtKB-KW"/>
</dbReference>
<feature type="region of interest" description="Disordered" evidence="9">
    <location>
        <begin position="308"/>
        <end position="354"/>
    </location>
</feature>
<evidence type="ECO:0000256" key="8">
    <source>
        <dbReference type="ARBA" id="ARBA00037695"/>
    </source>
</evidence>
<feature type="compositionally biased region" description="Polar residues" evidence="9">
    <location>
        <begin position="698"/>
        <end position="708"/>
    </location>
</feature>
<evidence type="ECO:0000256" key="5">
    <source>
        <dbReference type="ARBA" id="ARBA00022989"/>
    </source>
</evidence>
<feature type="region of interest" description="Disordered" evidence="9">
    <location>
        <begin position="162"/>
        <end position="191"/>
    </location>
</feature>
<evidence type="ECO:0000313" key="13">
    <source>
        <dbReference type="RefSeq" id="XP_040476070.1"/>
    </source>
</evidence>
<feature type="region of interest" description="Disordered" evidence="9">
    <location>
        <begin position="808"/>
        <end position="832"/>
    </location>
</feature>
<dbReference type="KEGG" id="umr:103663317"/>
<keyword evidence="3" id="KW-0221">Differentiation</keyword>
<feature type="compositionally biased region" description="Polar residues" evidence="9">
    <location>
        <begin position="332"/>
        <end position="341"/>
    </location>
</feature>
<dbReference type="PANTHER" id="PTHR21859">
    <property type="entry name" value="ACROSOME-SPECIFIC PROTEIN"/>
    <property type="match status" value="1"/>
</dbReference>
<feature type="region of interest" description="Disordered" evidence="9">
    <location>
        <begin position="1074"/>
        <end position="1098"/>
    </location>
</feature>
<feature type="compositionally biased region" description="Basic and acidic residues" evidence="9">
    <location>
        <begin position="1009"/>
        <end position="1020"/>
    </location>
</feature>
<dbReference type="InterPro" id="IPR039509">
    <property type="entry name" value="SPATA31"/>
</dbReference>
<feature type="compositionally biased region" description="Basic and acidic residues" evidence="9">
    <location>
        <begin position="726"/>
        <end position="743"/>
    </location>
</feature>
<keyword evidence="4" id="KW-0744">Spermatogenesis</keyword>
<feature type="region of interest" description="Disordered" evidence="9">
    <location>
        <begin position="683"/>
        <end position="777"/>
    </location>
</feature>
<accession>A0A8M1F1Y9</accession>
<evidence type="ECO:0000256" key="4">
    <source>
        <dbReference type="ARBA" id="ARBA00022871"/>
    </source>
</evidence>
<feature type="domain" description="SPATA31-like" evidence="11">
    <location>
        <begin position="200"/>
        <end position="253"/>
    </location>
</feature>
<reference evidence="13" key="1">
    <citation type="submission" date="2025-08" db="UniProtKB">
        <authorList>
            <consortium name="RefSeq"/>
        </authorList>
    </citation>
    <scope>IDENTIFICATION</scope>
    <source>
        <tissue evidence="13">Whole blood</tissue>
    </source>
</reference>
<feature type="compositionally biased region" description="Low complexity" evidence="9">
    <location>
        <begin position="1168"/>
        <end position="1177"/>
    </location>
</feature>
<dbReference type="Pfam" id="PF14650">
    <property type="entry name" value="FAM75"/>
    <property type="match status" value="1"/>
</dbReference>
<evidence type="ECO:0000256" key="3">
    <source>
        <dbReference type="ARBA" id="ARBA00022782"/>
    </source>
</evidence>
<evidence type="ECO:0000256" key="2">
    <source>
        <dbReference type="ARBA" id="ARBA00022692"/>
    </source>
</evidence>
<dbReference type="GO" id="GO:0030154">
    <property type="term" value="P:cell differentiation"/>
    <property type="evidence" value="ECO:0007669"/>
    <property type="project" value="UniProtKB-KW"/>
</dbReference>
<feature type="compositionally biased region" description="Polar residues" evidence="9">
    <location>
        <begin position="990"/>
        <end position="1002"/>
    </location>
</feature>
<keyword evidence="2" id="KW-0812">Transmembrane</keyword>
<evidence type="ECO:0000256" key="7">
    <source>
        <dbReference type="ARBA" id="ARBA00035009"/>
    </source>
</evidence>
<feature type="compositionally biased region" description="Basic and acidic residues" evidence="9">
    <location>
        <begin position="1219"/>
        <end position="1237"/>
    </location>
</feature>
<dbReference type="OrthoDB" id="9806404at2759"/>
<organism evidence="12 13">
    <name type="scientific">Ursus maritimus</name>
    <name type="common">Polar bear</name>
    <name type="synonym">Thalarctos maritimus</name>
    <dbReference type="NCBI Taxonomy" id="29073"/>
    <lineage>
        <taxon>Eukaryota</taxon>
        <taxon>Metazoa</taxon>
        <taxon>Chordata</taxon>
        <taxon>Craniata</taxon>
        <taxon>Vertebrata</taxon>
        <taxon>Euteleostomi</taxon>
        <taxon>Mammalia</taxon>
        <taxon>Eutheria</taxon>
        <taxon>Laurasiatheria</taxon>
        <taxon>Carnivora</taxon>
        <taxon>Caniformia</taxon>
        <taxon>Ursidae</taxon>
        <taxon>Ursus</taxon>
    </lineage>
</organism>
<feature type="region of interest" description="Disordered" evidence="9">
    <location>
        <begin position="1168"/>
        <end position="1237"/>
    </location>
</feature>
<feature type="region of interest" description="Disordered" evidence="9">
    <location>
        <begin position="896"/>
        <end position="970"/>
    </location>
</feature>
<dbReference type="GO" id="GO:0016020">
    <property type="term" value="C:membrane"/>
    <property type="evidence" value="ECO:0007669"/>
    <property type="project" value="UniProtKB-SubCell"/>
</dbReference>
<name>A0A8M1F1Y9_URSMA</name>
<feature type="region of interest" description="Disordered" evidence="9">
    <location>
        <begin position="218"/>
        <end position="272"/>
    </location>
</feature>
<dbReference type="Proteomes" id="UP000261680">
    <property type="component" value="Unplaced"/>
</dbReference>
<comment type="function">
    <text evidence="8">May play a role in spermatogenesis.</text>
</comment>
<comment type="similarity">
    <text evidence="7">Belongs to the SPATA31 family.</text>
</comment>
<sequence length="1491" mass="163357">MTLIPKLAQYYVTEMSLVRKLGSKATHVGIHTGYRAHGSGISCSWDGLGALTTNLIGLLLEYSGEEDNHSHLTSIYESTCDPAPSPTSFFSLADEVIENALPYPPMCAVCSVDGNPSSGATETEKQQQEEKPNSERKRSPGGVGNSWEDERNLDASQILGQNEAPRGWNGCTEQGSQGLFGEVGPPAPTVDKLSNFTPLHLGKLTDQGGFHQLLRQAAPGHVRKAAPAGAHQPCREPVEDATPTVAASPSPAPPTGGPPPLASTVSPEPMTSSISVHSHYSLSTSWPSEPSLPPFGLSHRPLALLPSPPCLSPSEAGRPLLTASSAPARPDSLQTLPQCNSMAPPLRSIPQSSSPHTLWLASPVPAITGLGRSSCPIPALSWWQETAKAWGLSTSTRLESHQEPLSHSPPGALFWGDPTHRQGEMRIPPFINPDVQKLLEILIAKRTELKIWKEKEKKERSDGHLNSFGRIFKSPGDKQDTMGCQSFWSMSGKANQLLGPEKPPHSKISADNLQQKCSQLFWGLPFLHSESLVATVRVTDSSLEFPSVIFNELSHALPLEIQTNMGTCEVSCPASQKTPSFISNAIQNLECHFLKKQQDGDWTLPAVVKRSQEVFSQGPPDLPQDAQAPQGHGAVSVLPGDLINSELREQLEWHLWKRLMKHQSGLPRRIQLSVKLVQPHGEFQKVPEAHSRHRPAWSSESTDGSCQAAQKPGSRYSARTVPGKSLGKDSRSSAGRIQKDLHRASASSPEKAPGINSEESDTDLRPLTSSADEEPPEKVLRAHLGRKLGQIREGQIPADVHHSRFAANHASDLPGTPSTHRKTGKPAFSKGWEPYRTTAHDFSILSPYTQRMLEAHIIRFRVKHRWSLPLKVLKPINLFKLKKSFLFPRSSTPRLGTCASKTRSKTKFLGKPPQPHQGEVMGESIPTSGGPLPAPQPSCEEIQPGLEGTSSGDGHGPCEAPLAGQEARPPSQTLTYSFVGRIWHSETAQGTLTNSSLESSPSPAMATNEPRRESGSRASRDSCCSVTVLELNLESQYLSAREEAREVREVEEAPAWGVTSEPGVLANNQSINADLRRSRSSGKSDSPSPPTKLVAQDPEERCLDAQLREFELGKLVQSESQPQDEAASVLLQDCETGVLLQDCATDSLLQDCQSDVFLAADILASQGSLSGFQSGSSEDTSTSQMLYDRKSSRQNSQRQPEPPGLQDPYKRPRKSSVPTDDRGCYRRPRPGEPEKELSELKIFQISEMRHPVQEKESAQSSGSKVCQLLLKKEEAPPESYFRRRLRNFLQWFFPNKGKGLESSLQKGKSSSSRSRAKVRGRSGVDSAPAEAQVVLTAVGQILEEKMVPHHGVRAPDYSWCKRDLQASAGPNVCYHRVLSYQEQRRVMRETASCQQATPKSHSCANKTEWIRGRDNRVSTPLQLPAQVERSHLRLPHRGQVPRDSKAFGQELHNLKVWPVKFRSKPWSAGETEEVVQCPASEGVRLEYQEQK</sequence>
<keyword evidence="6" id="KW-0472">Membrane</keyword>
<feature type="compositionally biased region" description="Low complexity" evidence="9">
    <location>
        <begin position="617"/>
        <end position="631"/>
    </location>
</feature>
<dbReference type="GeneID" id="103663317"/>
<proteinExistence type="inferred from homology"/>
<evidence type="ECO:0000259" key="10">
    <source>
        <dbReference type="Pfam" id="PF14650"/>
    </source>
</evidence>
<feature type="compositionally biased region" description="Basic and acidic residues" evidence="9">
    <location>
        <begin position="122"/>
        <end position="138"/>
    </location>
</feature>
<comment type="subcellular location">
    <subcellularLocation>
        <location evidence="1">Membrane</location>
        <topology evidence="1">Single-pass membrane protein</topology>
    </subcellularLocation>
</comment>
<dbReference type="RefSeq" id="XP_040476070.1">
    <property type="nucleotide sequence ID" value="XM_040620136.1"/>
</dbReference>
<dbReference type="Pfam" id="PF15371">
    <property type="entry name" value="DUF4599"/>
    <property type="match status" value="1"/>
</dbReference>
<evidence type="ECO:0000256" key="9">
    <source>
        <dbReference type="SAM" id="MobiDB-lite"/>
    </source>
</evidence>
<evidence type="ECO:0000256" key="6">
    <source>
        <dbReference type="ARBA" id="ARBA00023136"/>
    </source>
</evidence>